<comment type="caution">
    <text evidence="2">The sequence shown here is derived from an EMBL/GenBank/DDBJ whole genome shotgun (WGS) entry which is preliminary data.</text>
</comment>
<dbReference type="PIRSF" id="PIRSF028729">
    <property type="entry name" value="E3_ubiquit_lig_SCF_Skp"/>
    <property type="match status" value="1"/>
</dbReference>
<dbReference type="AlphaFoldDB" id="A0A9K3D2L0"/>
<dbReference type="EMBL" id="BDIP01002355">
    <property type="protein sequence ID" value="GIQ86164.1"/>
    <property type="molecule type" value="Genomic_DNA"/>
</dbReference>
<keyword evidence="2" id="KW-0418">Kinase</keyword>
<dbReference type="InterPro" id="IPR016897">
    <property type="entry name" value="SKP1"/>
</dbReference>
<dbReference type="GO" id="GO:0006511">
    <property type="term" value="P:ubiquitin-dependent protein catabolic process"/>
    <property type="evidence" value="ECO:0007669"/>
    <property type="project" value="InterPro"/>
</dbReference>
<accession>A0A9K3D2L0</accession>
<organism evidence="2 3">
    <name type="scientific">Kipferlia bialata</name>
    <dbReference type="NCBI Taxonomy" id="797122"/>
    <lineage>
        <taxon>Eukaryota</taxon>
        <taxon>Metamonada</taxon>
        <taxon>Carpediemonas-like organisms</taxon>
        <taxon>Kipferlia</taxon>
    </lineage>
</organism>
<dbReference type="Proteomes" id="UP000265618">
    <property type="component" value="Unassembled WGS sequence"/>
</dbReference>
<evidence type="ECO:0000313" key="3">
    <source>
        <dbReference type="Proteomes" id="UP000265618"/>
    </source>
</evidence>
<evidence type="ECO:0000313" key="2">
    <source>
        <dbReference type="EMBL" id="GIQ86164.1"/>
    </source>
</evidence>
<dbReference type="OrthoDB" id="2342932at2759"/>
<proteinExistence type="predicted"/>
<dbReference type="PANTHER" id="PTHR11165">
    <property type="entry name" value="SKP1"/>
    <property type="match status" value="1"/>
</dbReference>
<reference evidence="2 3" key="1">
    <citation type="journal article" date="2018" name="PLoS ONE">
        <title>The draft genome of Kipferlia bialata reveals reductive genome evolution in fornicate parasites.</title>
        <authorList>
            <person name="Tanifuji G."/>
            <person name="Takabayashi S."/>
            <person name="Kume K."/>
            <person name="Takagi M."/>
            <person name="Nakayama T."/>
            <person name="Kamikawa R."/>
            <person name="Inagaki Y."/>
            <person name="Hashimoto T."/>
        </authorList>
    </citation>
    <scope>NUCLEOTIDE SEQUENCE [LARGE SCALE GENOMIC DNA]</scope>
    <source>
        <strain evidence="2">NY0173</strain>
    </source>
</reference>
<dbReference type="Pfam" id="PF01466">
    <property type="entry name" value="Skp1"/>
    <property type="match status" value="1"/>
</dbReference>
<sequence>PSVPLNVPVEGRFLTLVLEWVSFTAEFSDLEDQDPKVVQFREEFWDVSDQDSLFGLLTSADLLGIRSLVAGGVQVVANMIKGQSPEQIRSLFQIENDFTPEEEARHREKFQFVSSD</sequence>
<feature type="domain" description="SKP1 component dimerisation" evidence="1">
    <location>
        <begin position="73"/>
        <end position="111"/>
    </location>
</feature>
<gene>
    <name evidence="2" type="ORF">KIPB_007964</name>
</gene>
<dbReference type="InterPro" id="IPR036296">
    <property type="entry name" value="SKP1-like_dim_sf"/>
</dbReference>
<dbReference type="GO" id="GO:0016301">
    <property type="term" value="F:kinase activity"/>
    <property type="evidence" value="ECO:0007669"/>
    <property type="project" value="UniProtKB-KW"/>
</dbReference>
<dbReference type="Gene3D" id="3.30.710.10">
    <property type="entry name" value="Potassium Channel Kv1.1, Chain A"/>
    <property type="match status" value="1"/>
</dbReference>
<keyword evidence="2" id="KW-0808">Transferase</keyword>
<name>A0A9K3D2L0_9EUKA</name>
<protein>
    <submittedName>
        <fullName evidence="2">S-phase kinase-associated protein 1</fullName>
    </submittedName>
</protein>
<dbReference type="InterPro" id="IPR011333">
    <property type="entry name" value="SKP1/BTB/POZ_sf"/>
</dbReference>
<dbReference type="InterPro" id="IPR016072">
    <property type="entry name" value="Skp1_comp_dimer"/>
</dbReference>
<dbReference type="SUPFAM" id="SSF81382">
    <property type="entry name" value="Skp1 dimerisation domain-like"/>
    <property type="match status" value="1"/>
</dbReference>
<evidence type="ECO:0000259" key="1">
    <source>
        <dbReference type="Pfam" id="PF01466"/>
    </source>
</evidence>
<keyword evidence="3" id="KW-1185">Reference proteome</keyword>
<feature type="non-terminal residue" evidence="2">
    <location>
        <position position="1"/>
    </location>
</feature>